<evidence type="ECO:0000313" key="2">
    <source>
        <dbReference type="Proteomes" id="UP000050794"/>
    </source>
</evidence>
<keyword evidence="2" id="KW-1185">Reference proteome</keyword>
<protein>
    <submittedName>
        <fullName evidence="3">Transposase</fullName>
    </submittedName>
</protein>
<dbReference type="AlphaFoldDB" id="A0A183UUH8"/>
<reference evidence="3" key="1">
    <citation type="submission" date="2016-06" db="UniProtKB">
        <authorList>
            <consortium name="WormBaseParasite"/>
        </authorList>
    </citation>
    <scope>IDENTIFICATION</scope>
</reference>
<proteinExistence type="predicted"/>
<evidence type="ECO:0000313" key="3">
    <source>
        <dbReference type="WBParaSite" id="TCNE_0001214801-mRNA-1"/>
    </source>
</evidence>
<dbReference type="EMBL" id="UYWY01021134">
    <property type="protein sequence ID" value="VDM43469.1"/>
    <property type="molecule type" value="Genomic_DNA"/>
</dbReference>
<sequence length="91" mass="10107">MRLGSTRIGAAEVVSVTWTVNMIRFEEPVRTAAPGFEKHIAVKPTNHWLGAKTHEHCSCNKALLGVDLAYRLLAQRAKLLVRRLSAVLLCN</sequence>
<evidence type="ECO:0000313" key="1">
    <source>
        <dbReference type="EMBL" id="VDM43469.1"/>
    </source>
</evidence>
<name>A0A183UUH8_TOXCA</name>
<dbReference type="WBParaSite" id="TCNE_0001214801-mRNA-1">
    <property type="protein sequence ID" value="TCNE_0001214801-mRNA-1"/>
    <property type="gene ID" value="TCNE_0001214801"/>
</dbReference>
<organism evidence="2 3">
    <name type="scientific">Toxocara canis</name>
    <name type="common">Canine roundworm</name>
    <dbReference type="NCBI Taxonomy" id="6265"/>
    <lineage>
        <taxon>Eukaryota</taxon>
        <taxon>Metazoa</taxon>
        <taxon>Ecdysozoa</taxon>
        <taxon>Nematoda</taxon>
        <taxon>Chromadorea</taxon>
        <taxon>Rhabditida</taxon>
        <taxon>Spirurina</taxon>
        <taxon>Ascaridomorpha</taxon>
        <taxon>Ascaridoidea</taxon>
        <taxon>Toxocaridae</taxon>
        <taxon>Toxocara</taxon>
    </lineage>
</organism>
<reference evidence="1 2" key="2">
    <citation type="submission" date="2018-11" db="EMBL/GenBank/DDBJ databases">
        <authorList>
            <consortium name="Pathogen Informatics"/>
        </authorList>
    </citation>
    <scope>NUCLEOTIDE SEQUENCE [LARGE SCALE GENOMIC DNA]</scope>
</reference>
<gene>
    <name evidence="1" type="ORF">TCNE_LOCUS12148</name>
</gene>
<dbReference type="Proteomes" id="UP000050794">
    <property type="component" value="Unassembled WGS sequence"/>
</dbReference>
<accession>A0A183UUH8</accession>